<dbReference type="PANTHER" id="PTHR42682:SF3">
    <property type="entry name" value="FORMATE HYDROGENLYASE SUBUNIT 3-RELATED"/>
    <property type="match status" value="1"/>
</dbReference>
<keyword evidence="11" id="KW-1185">Reference proteome</keyword>
<dbReference type="InterPro" id="IPR001750">
    <property type="entry name" value="ND/Mrp_TM"/>
</dbReference>
<name>A0A1W1VBQ8_DESTI</name>
<evidence type="ECO:0000259" key="9">
    <source>
        <dbReference type="Pfam" id="PF00361"/>
    </source>
</evidence>
<keyword evidence="5" id="KW-0560">Oxidoreductase</keyword>
<dbReference type="OrthoDB" id="9807568at2"/>
<evidence type="ECO:0000313" key="11">
    <source>
        <dbReference type="Proteomes" id="UP000192731"/>
    </source>
</evidence>
<feature type="transmembrane region" description="Helical" evidence="8">
    <location>
        <begin position="408"/>
        <end position="427"/>
    </location>
</feature>
<feature type="transmembrane region" description="Helical" evidence="8">
    <location>
        <begin position="570"/>
        <end position="587"/>
    </location>
</feature>
<feature type="transmembrane region" description="Helical" evidence="8">
    <location>
        <begin position="95"/>
        <end position="119"/>
    </location>
</feature>
<evidence type="ECO:0000256" key="6">
    <source>
        <dbReference type="ARBA" id="ARBA00023136"/>
    </source>
</evidence>
<proteinExistence type="predicted"/>
<feature type="transmembrane region" description="Helical" evidence="8">
    <location>
        <begin position="234"/>
        <end position="255"/>
    </location>
</feature>
<dbReference type="InterPro" id="IPR003918">
    <property type="entry name" value="NADH_UbQ_OxRdtase"/>
</dbReference>
<evidence type="ECO:0000256" key="7">
    <source>
        <dbReference type="RuleBase" id="RU000320"/>
    </source>
</evidence>
<dbReference type="InterPro" id="IPR052175">
    <property type="entry name" value="ComplexI-like_HydComp"/>
</dbReference>
<feature type="transmembrane region" description="Helical" evidence="8">
    <location>
        <begin position="12"/>
        <end position="31"/>
    </location>
</feature>
<keyword evidence="3 7" id="KW-0812">Transmembrane</keyword>
<keyword evidence="4 8" id="KW-1133">Transmembrane helix</keyword>
<evidence type="ECO:0000313" key="10">
    <source>
        <dbReference type="EMBL" id="SMB90798.1"/>
    </source>
</evidence>
<evidence type="ECO:0000256" key="3">
    <source>
        <dbReference type="ARBA" id="ARBA00022692"/>
    </source>
</evidence>
<evidence type="ECO:0000256" key="4">
    <source>
        <dbReference type="ARBA" id="ARBA00022989"/>
    </source>
</evidence>
<feature type="transmembrane region" description="Helical" evidence="8">
    <location>
        <begin position="261"/>
        <end position="281"/>
    </location>
</feature>
<dbReference type="AlphaFoldDB" id="A0A1W1VBQ8"/>
<keyword evidence="2" id="KW-1003">Cell membrane</keyword>
<feature type="transmembrane region" description="Helical" evidence="8">
    <location>
        <begin position="64"/>
        <end position="83"/>
    </location>
</feature>
<evidence type="ECO:0000256" key="1">
    <source>
        <dbReference type="ARBA" id="ARBA00004651"/>
    </source>
</evidence>
<gene>
    <name evidence="10" type="ORF">SAMN00017405_1363</name>
</gene>
<evidence type="ECO:0000256" key="5">
    <source>
        <dbReference type="ARBA" id="ARBA00023002"/>
    </source>
</evidence>
<dbReference type="GO" id="GO:0008137">
    <property type="term" value="F:NADH dehydrogenase (ubiquinone) activity"/>
    <property type="evidence" value="ECO:0007669"/>
    <property type="project" value="InterPro"/>
</dbReference>
<dbReference type="Pfam" id="PF00361">
    <property type="entry name" value="Proton_antipo_M"/>
    <property type="match status" value="1"/>
</dbReference>
<dbReference type="STRING" id="656914.SAMN00017405_1363"/>
<dbReference type="GO" id="GO:0005886">
    <property type="term" value="C:plasma membrane"/>
    <property type="evidence" value="ECO:0007669"/>
    <property type="project" value="UniProtKB-SubCell"/>
</dbReference>
<dbReference type="Proteomes" id="UP000192731">
    <property type="component" value="Unassembled WGS sequence"/>
</dbReference>
<feature type="domain" description="NADH:quinone oxidoreductase/Mrp antiporter transmembrane" evidence="9">
    <location>
        <begin position="60"/>
        <end position="347"/>
    </location>
</feature>
<organism evidence="10 11">
    <name type="scientific">Desulfonispora thiosulfatigenes DSM 11270</name>
    <dbReference type="NCBI Taxonomy" id="656914"/>
    <lineage>
        <taxon>Bacteria</taxon>
        <taxon>Bacillati</taxon>
        <taxon>Bacillota</taxon>
        <taxon>Clostridia</taxon>
        <taxon>Eubacteriales</taxon>
        <taxon>Peptococcaceae</taxon>
        <taxon>Desulfonispora</taxon>
    </lineage>
</organism>
<evidence type="ECO:0000256" key="8">
    <source>
        <dbReference type="SAM" id="Phobius"/>
    </source>
</evidence>
<reference evidence="10 11" key="1">
    <citation type="submission" date="2017-04" db="EMBL/GenBank/DDBJ databases">
        <authorList>
            <person name="Afonso C.L."/>
            <person name="Miller P.J."/>
            <person name="Scott M.A."/>
            <person name="Spackman E."/>
            <person name="Goraichik I."/>
            <person name="Dimitrov K.M."/>
            <person name="Suarez D.L."/>
            <person name="Swayne D.E."/>
        </authorList>
    </citation>
    <scope>NUCLEOTIDE SEQUENCE [LARGE SCALE GENOMIC DNA]</scope>
    <source>
        <strain evidence="10 11">DSM 11270</strain>
    </source>
</reference>
<dbReference type="PANTHER" id="PTHR42682">
    <property type="entry name" value="HYDROGENASE-4 COMPONENT F"/>
    <property type="match status" value="1"/>
</dbReference>
<dbReference type="GO" id="GO:0016491">
    <property type="term" value="F:oxidoreductase activity"/>
    <property type="evidence" value="ECO:0007669"/>
    <property type="project" value="UniProtKB-KW"/>
</dbReference>
<feature type="transmembrane region" description="Helical" evidence="8">
    <location>
        <begin position="139"/>
        <end position="162"/>
    </location>
</feature>
<keyword evidence="6 8" id="KW-0472">Membrane</keyword>
<sequence length="588" mass="65021">MFLLTDNLSIFFAFLICFTAIPVWIYSIGFVKQYSGEYSIKYILAMTLLFILSMLGVALANNSIVFLVFWELMSTLSFFLVIYEYKKSTNITSGIMYFIMTHISGLFLMVMFACLYKYTGSFEFSEISQKTNLLTSSQQTLLFFLALFGFGAKAGLLPFHAWIPKAYPAAPSNVSALMSSLMAKMSIYGFIRVCFDFIGDFYSNLGLIVMIVGIITAIYSILNALMQKDIKRLLSYSSAEHVGIIFAAIGLSIIFKSENQHILAIIALSAALFHSLNHTVFKSILFMSVGSVIYSTGTQNMDELGGLQRKMKFATYCAFIGTIAVSSLPPLNGFASEVLIFKSFISALNSITSTELIFLIIGCGILLALTSAGAMYAAVKSFGITYLGEPRTSKAIDTHKIPPSMNSALGITSLYALLLGLFAPLAVNKIANTVSSSILQTTFDVPLIILSNELTIVIFVFLAIVLLTFVLTNITNKRTIKSTNKTWACGFNNVTSKLQYSGDGFSQPLTRVLGNYVGYKKEISIDTTVHVEQKTIDIIETYIYKGVISIIYFLSKIIDKVNYGRIQLNILYIFVSLIVTLILVINFI</sequence>
<protein>
    <submittedName>
        <fullName evidence="10">Hydrogenase-4 component B</fullName>
    </submittedName>
</protein>
<accession>A0A1W1VBQ8</accession>
<feature type="transmembrane region" description="Helical" evidence="8">
    <location>
        <begin position="447"/>
        <end position="471"/>
    </location>
</feature>
<feature type="transmembrane region" description="Helical" evidence="8">
    <location>
        <begin position="356"/>
        <end position="379"/>
    </location>
</feature>
<evidence type="ECO:0000256" key="2">
    <source>
        <dbReference type="ARBA" id="ARBA00022475"/>
    </source>
</evidence>
<dbReference type="EMBL" id="FWWT01000017">
    <property type="protein sequence ID" value="SMB90798.1"/>
    <property type="molecule type" value="Genomic_DNA"/>
</dbReference>
<comment type="subcellular location">
    <subcellularLocation>
        <location evidence="1">Cell membrane</location>
        <topology evidence="1">Multi-pass membrane protein</topology>
    </subcellularLocation>
    <subcellularLocation>
        <location evidence="7">Membrane</location>
        <topology evidence="7">Multi-pass membrane protein</topology>
    </subcellularLocation>
</comment>
<feature type="transmembrane region" description="Helical" evidence="8">
    <location>
        <begin position="174"/>
        <end position="195"/>
    </location>
</feature>
<dbReference type="PRINTS" id="PR01437">
    <property type="entry name" value="NUOXDRDTASE4"/>
</dbReference>
<feature type="transmembrane region" description="Helical" evidence="8">
    <location>
        <begin position="313"/>
        <end position="336"/>
    </location>
</feature>
<dbReference type="RefSeq" id="WP_084053148.1">
    <property type="nucleotide sequence ID" value="NZ_FWWT01000017.1"/>
</dbReference>
<dbReference type="GO" id="GO:0042773">
    <property type="term" value="P:ATP synthesis coupled electron transport"/>
    <property type="evidence" value="ECO:0007669"/>
    <property type="project" value="InterPro"/>
</dbReference>
<feature type="transmembrane region" description="Helical" evidence="8">
    <location>
        <begin position="201"/>
        <end position="222"/>
    </location>
</feature>
<feature type="transmembrane region" description="Helical" evidence="8">
    <location>
        <begin position="38"/>
        <end position="58"/>
    </location>
</feature>